<comment type="subcellular location">
    <subcellularLocation>
        <location evidence="1">Membrane</location>
        <topology evidence="1">Multi-pass membrane protein</topology>
    </subcellularLocation>
</comment>
<dbReference type="CDD" id="cd01031">
    <property type="entry name" value="EriC"/>
    <property type="match status" value="1"/>
</dbReference>
<keyword evidence="10" id="KW-1185">Reference proteome</keyword>
<dbReference type="InterPro" id="IPR014743">
    <property type="entry name" value="Cl-channel_core"/>
</dbReference>
<evidence type="ECO:0000256" key="2">
    <source>
        <dbReference type="ARBA" id="ARBA00022448"/>
    </source>
</evidence>
<name>A0A6P1DW81_9GAMM</name>
<dbReference type="EMBL" id="JAAIJR010000040">
    <property type="protein sequence ID" value="NEX20956.1"/>
    <property type="molecule type" value="Genomic_DNA"/>
</dbReference>
<evidence type="ECO:0000256" key="6">
    <source>
        <dbReference type="ARBA" id="ARBA00023136"/>
    </source>
</evidence>
<dbReference type="SUPFAM" id="SSF81340">
    <property type="entry name" value="Clc chloride channel"/>
    <property type="match status" value="1"/>
</dbReference>
<evidence type="ECO:0000313" key="9">
    <source>
        <dbReference type="EMBL" id="NEX20956.1"/>
    </source>
</evidence>
<feature type="transmembrane region" description="Helical" evidence="8">
    <location>
        <begin position="269"/>
        <end position="288"/>
    </location>
</feature>
<feature type="transmembrane region" description="Helical" evidence="8">
    <location>
        <begin position="300"/>
        <end position="324"/>
    </location>
</feature>
<dbReference type="Gene3D" id="1.10.3080.10">
    <property type="entry name" value="Clc chloride channel"/>
    <property type="match status" value="1"/>
</dbReference>
<dbReference type="PANTHER" id="PTHR45711">
    <property type="entry name" value="CHLORIDE CHANNEL PROTEIN"/>
    <property type="match status" value="1"/>
</dbReference>
<keyword evidence="7" id="KW-0868">Chloride</keyword>
<dbReference type="RefSeq" id="WP_164654060.1">
    <property type="nucleotide sequence ID" value="NZ_JAAIJR010000040.1"/>
</dbReference>
<evidence type="ECO:0000256" key="7">
    <source>
        <dbReference type="ARBA" id="ARBA00023214"/>
    </source>
</evidence>
<gene>
    <name evidence="9" type="ORF">G3480_11645</name>
</gene>
<comment type="caution">
    <text evidence="9">The sequence shown here is derived from an EMBL/GenBank/DDBJ whole genome shotgun (WGS) entry which is preliminary data.</text>
</comment>
<organism evidence="9 10">
    <name type="scientific">Thiorhodococcus mannitoliphagus</name>
    <dbReference type="NCBI Taxonomy" id="329406"/>
    <lineage>
        <taxon>Bacteria</taxon>
        <taxon>Pseudomonadati</taxon>
        <taxon>Pseudomonadota</taxon>
        <taxon>Gammaproteobacteria</taxon>
        <taxon>Chromatiales</taxon>
        <taxon>Chromatiaceae</taxon>
        <taxon>Thiorhodococcus</taxon>
    </lineage>
</organism>
<keyword evidence="3 8" id="KW-0812">Transmembrane</keyword>
<feature type="transmembrane region" description="Helical" evidence="8">
    <location>
        <begin position="330"/>
        <end position="353"/>
    </location>
</feature>
<dbReference type="GO" id="GO:0005247">
    <property type="term" value="F:voltage-gated chloride channel activity"/>
    <property type="evidence" value="ECO:0007669"/>
    <property type="project" value="TreeGrafter"/>
</dbReference>
<feature type="transmembrane region" description="Helical" evidence="8">
    <location>
        <begin position="192"/>
        <end position="211"/>
    </location>
</feature>
<dbReference type="PRINTS" id="PR00762">
    <property type="entry name" value="CLCHANNEL"/>
</dbReference>
<sequence length="436" mass="44640">MKMAKRDTDEGNLLVLAVLASLVGLGAGLTGGLFRMSLQWADRERNALIEWAHGQSWLGVAVIVGGAATATCIAAFLVRRLVPTAAGSGIPHIEGVLKGGLTPAPLLLVPVKFVGGVLAIGSGLALGREGPSVQMAVSLAHWVGQTFRRTQADCLVLMAGAGGAGLATAFNAPLAGAIFVLEELVGRFDPRIAVVALGASASAISVARLLLGDATAFVLPDVTAGGMVVKPFYILLGLFTGGLAIFYNRSLLASVAAIERLGWQPETRAFVIGASVGALAWFAPDLVGGGDQITQRTLNGAEVILMLPLLFLLRLALGAASYSAGTPGGLLAPILVLGAQAGLFFGLACRLLFPSIEIDPEAFAAVAMTAFFAGVVRAPVTGIALVTEMTGSATLLLPMVAASFTAMVVPTWVGNPPIYDSLGRRAARSNPSPTPQ</sequence>
<evidence type="ECO:0000256" key="5">
    <source>
        <dbReference type="ARBA" id="ARBA00023065"/>
    </source>
</evidence>
<evidence type="ECO:0000256" key="1">
    <source>
        <dbReference type="ARBA" id="ARBA00004141"/>
    </source>
</evidence>
<feature type="transmembrane region" description="Helical" evidence="8">
    <location>
        <begin position="365"/>
        <end position="387"/>
    </location>
</feature>
<feature type="transmembrane region" description="Helical" evidence="8">
    <location>
        <begin position="393"/>
        <end position="415"/>
    </location>
</feature>
<keyword evidence="6 8" id="KW-0472">Membrane</keyword>
<reference evidence="9 10" key="2">
    <citation type="submission" date="2020-02" db="EMBL/GenBank/DDBJ databases">
        <title>Genome sequences of Thiorhodococcus mannitoliphagus and Thiorhodococcus minor, purple sulfur photosynthetic bacteria in the gammaproteobacterial family, Chromatiaceae.</title>
        <authorList>
            <person name="Aviles F.A."/>
            <person name="Meyer T.E."/>
            <person name="Kyndt J.A."/>
        </authorList>
    </citation>
    <scope>NUCLEOTIDE SEQUENCE [LARGE SCALE GENOMIC DNA]</scope>
    <source>
        <strain evidence="9 10">DSM 18266</strain>
    </source>
</reference>
<feature type="transmembrane region" description="Helical" evidence="8">
    <location>
        <begin position="56"/>
        <end position="78"/>
    </location>
</feature>
<dbReference type="GO" id="GO:0005886">
    <property type="term" value="C:plasma membrane"/>
    <property type="evidence" value="ECO:0007669"/>
    <property type="project" value="TreeGrafter"/>
</dbReference>
<feature type="transmembrane region" description="Helical" evidence="8">
    <location>
        <begin position="12"/>
        <end position="36"/>
    </location>
</feature>
<dbReference type="Proteomes" id="UP000471640">
    <property type="component" value="Unassembled WGS sequence"/>
</dbReference>
<dbReference type="AlphaFoldDB" id="A0A6P1DW81"/>
<keyword evidence="4 8" id="KW-1133">Transmembrane helix</keyword>
<feature type="transmembrane region" description="Helical" evidence="8">
    <location>
        <begin position="232"/>
        <end position="249"/>
    </location>
</feature>
<proteinExistence type="predicted"/>
<feature type="transmembrane region" description="Helical" evidence="8">
    <location>
        <begin position="155"/>
        <end position="180"/>
    </location>
</feature>
<evidence type="ECO:0000256" key="3">
    <source>
        <dbReference type="ARBA" id="ARBA00022692"/>
    </source>
</evidence>
<keyword evidence="2" id="KW-0813">Transport</keyword>
<dbReference type="Pfam" id="PF00654">
    <property type="entry name" value="Voltage_CLC"/>
    <property type="match status" value="1"/>
</dbReference>
<protein>
    <submittedName>
        <fullName evidence="9">ClC family H(+)/Cl(-) exchange transporter</fullName>
    </submittedName>
</protein>
<evidence type="ECO:0000256" key="4">
    <source>
        <dbReference type="ARBA" id="ARBA00022989"/>
    </source>
</evidence>
<accession>A0A6P1DW81</accession>
<keyword evidence="5" id="KW-0406">Ion transport</keyword>
<evidence type="ECO:0000256" key="8">
    <source>
        <dbReference type="SAM" id="Phobius"/>
    </source>
</evidence>
<dbReference type="PANTHER" id="PTHR45711:SF6">
    <property type="entry name" value="CHLORIDE CHANNEL PROTEIN"/>
    <property type="match status" value="1"/>
</dbReference>
<evidence type="ECO:0000313" key="10">
    <source>
        <dbReference type="Proteomes" id="UP000471640"/>
    </source>
</evidence>
<reference evidence="10" key="1">
    <citation type="journal article" date="2020" name="Microbiol. Resour. Announc.">
        <title>Draft Genome Sequences of Thiorhodococcus mannitoliphagus and Thiorhodococcus minor, Purple Sulfur Photosynthetic Bacteria in the Gammaproteobacterial Family Chromatiaceae.</title>
        <authorList>
            <person name="Aviles F.A."/>
            <person name="Meyer T.E."/>
            <person name="Kyndt J.A."/>
        </authorList>
    </citation>
    <scope>NUCLEOTIDE SEQUENCE [LARGE SCALE GENOMIC DNA]</scope>
    <source>
        <strain evidence="10">DSM 18266</strain>
    </source>
</reference>
<dbReference type="InterPro" id="IPR001807">
    <property type="entry name" value="ClC"/>
</dbReference>